<dbReference type="PROSITE" id="PS50039">
    <property type="entry name" value="FORK_HEAD_3"/>
    <property type="match status" value="1"/>
</dbReference>
<dbReference type="AlphaFoldDB" id="A0A8R1EJ28"/>
<dbReference type="InterPro" id="IPR036388">
    <property type="entry name" value="WH-like_DNA-bd_sf"/>
</dbReference>
<evidence type="ECO:0000256" key="6">
    <source>
        <dbReference type="ARBA" id="ARBA00023242"/>
    </source>
</evidence>
<evidence type="ECO:0000256" key="11">
    <source>
        <dbReference type="SAM" id="MobiDB-lite"/>
    </source>
</evidence>
<dbReference type="FunFam" id="1.10.10.10:FF:000946">
    <property type="entry name" value="ForKHead transcription factor family"/>
    <property type="match status" value="1"/>
</dbReference>
<evidence type="ECO:0000256" key="1">
    <source>
        <dbReference type="ARBA" id="ARBA00004496"/>
    </source>
</evidence>
<dbReference type="InterPro" id="IPR001766">
    <property type="entry name" value="Fork_head_dom"/>
</dbReference>
<dbReference type="GO" id="GO:0009653">
    <property type="term" value="P:anatomical structure morphogenesis"/>
    <property type="evidence" value="ECO:0007669"/>
    <property type="project" value="TreeGrafter"/>
</dbReference>
<dbReference type="CDD" id="cd00059">
    <property type="entry name" value="FH_FOX"/>
    <property type="match status" value="1"/>
</dbReference>
<evidence type="ECO:0000256" key="7">
    <source>
        <dbReference type="ARBA" id="ARBA00056779"/>
    </source>
</evidence>
<dbReference type="InterPro" id="IPR036390">
    <property type="entry name" value="WH_DNA-bd_sf"/>
</dbReference>
<accession>A0A8R1EJ28</accession>
<dbReference type="GO" id="GO:0000978">
    <property type="term" value="F:RNA polymerase II cis-regulatory region sequence-specific DNA binding"/>
    <property type="evidence" value="ECO:0007669"/>
    <property type="project" value="TreeGrafter"/>
</dbReference>
<feature type="region of interest" description="Disordered" evidence="11">
    <location>
        <begin position="52"/>
        <end position="76"/>
    </location>
</feature>
<dbReference type="GO" id="GO:0005737">
    <property type="term" value="C:cytoplasm"/>
    <property type="evidence" value="ECO:0007669"/>
    <property type="project" value="UniProtKB-SubCell"/>
</dbReference>
<dbReference type="GO" id="GO:0000981">
    <property type="term" value="F:DNA-binding transcription factor activity, RNA polymerase II-specific"/>
    <property type="evidence" value="ECO:0007669"/>
    <property type="project" value="TreeGrafter"/>
</dbReference>
<evidence type="ECO:0000313" key="13">
    <source>
        <dbReference type="EnsemblMetazoa" id="CJA35112.1"/>
    </source>
</evidence>
<protein>
    <recommendedName>
        <fullName evidence="8">Forkhead box protein pes-1</fullName>
    </recommendedName>
    <alternativeName>
        <fullName evidence="9">Pattern expression site 1</fullName>
    </alternativeName>
</protein>
<keyword evidence="14" id="KW-1185">Reference proteome</keyword>
<dbReference type="InterPro" id="IPR018122">
    <property type="entry name" value="TF_fork_head_CS_1"/>
</dbReference>
<evidence type="ECO:0000256" key="2">
    <source>
        <dbReference type="ARBA" id="ARBA00022490"/>
    </source>
</evidence>
<evidence type="ECO:0000256" key="8">
    <source>
        <dbReference type="ARBA" id="ARBA00071285"/>
    </source>
</evidence>
<dbReference type="PRINTS" id="PR00053">
    <property type="entry name" value="FORKHEAD"/>
</dbReference>
<dbReference type="InterPro" id="IPR030456">
    <property type="entry name" value="TF_fork_head_CS_2"/>
</dbReference>
<dbReference type="GO" id="GO:0030154">
    <property type="term" value="P:cell differentiation"/>
    <property type="evidence" value="ECO:0007669"/>
    <property type="project" value="TreeGrafter"/>
</dbReference>
<feature type="DNA-binding region" description="Fork-head" evidence="10">
    <location>
        <begin position="77"/>
        <end position="183"/>
    </location>
</feature>
<evidence type="ECO:0000256" key="3">
    <source>
        <dbReference type="ARBA" id="ARBA00023015"/>
    </source>
</evidence>
<dbReference type="Pfam" id="PF00250">
    <property type="entry name" value="Forkhead"/>
    <property type="match status" value="1"/>
</dbReference>
<keyword evidence="4 10" id="KW-0238">DNA-binding</keyword>
<dbReference type="PROSITE" id="PS00658">
    <property type="entry name" value="FORK_HEAD_2"/>
    <property type="match status" value="1"/>
</dbReference>
<proteinExistence type="predicted"/>
<dbReference type="SMART" id="SM00339">
    <property type="entry name" value="FH"/>
    <property type="match status" value="1"/>
</dbReference>
<dbReference type="PROSITE" id="PS00657">
    <property type="entry name" value="FORK_HEAD_1"/>
    <property type="match status" value="1"/>
</dbReference>
<sequence>MSELNSSLCQLNWLIAKGGIGAEPIKEPVEENCAPVQEGQLVQSQPLQITIPTPKQVPHPQKSHDKKRRKVFDGPDKPPYSYSQLIRFAIEETEEKKCTLSEIYAYIAHNFQFYRENRNTSWKNSIRHNLSLNKQFSRIERTDGDRRGWWVCVDPPEKKPRVLKGSPVRVNPIYEEFYRKTKREEEEEEVVLLEQSTMYGETYITELTGDIRELTVRFLFFSFIKCGLSHGALDHAKCKRALSHFSAVS</sequence>
<dbReference type="GO" id="GO:0005634">
    <property type="term" value="C:nucleus"/>
    <property type="evidence" value="ECO:0007669"/>
    <property type="project" value="UniProtKB-SubCell"/>
</dbReference>
<dbReference type="EnsemblMetazoa" id="CJA35112.1">
    <property type="protein sequence ID" value="CJA35112.1"/>
    <property type="gene ID" value="WBGene00210959"/>
</dbReference>
<feature type="domain" description="Fork-head" evidence="12">
    <location>
        <begin position="77"/>
        <end position="183"/>
    </location>
</feature>
<keyword evidence="3" id="KW-0805">Transcription regulation</keyword>
<dbReference type="Proteomes" id="UP000005237">
    <property type="component" value="Unassembled WGS sequence"/>
</dbReference>
<evidence type="ECO:0000256" key="10">
    <source>
        <dbReference type="PROSITE-ProRule" id="PRU00089"/>
    </source>
</evidence>
<comment type="function">
    <text evidence="7">Transcription factor. Plays a role in embryogenesis and later development, perhaps acting redundantly with forkhead protein fkh-2.</text>
</comment>
<evidence type="ECO:0000256" key="5">
    <source>
        <dbReference type="ARBA" id="ARBA00023163"/>
    </source>
</evidence>
<organism evidence="13 14">
    <name type="scientific">Caenorhabditis japonica</name>
    <dbReference type="NCBI Taxonomy" id="281687"/>
    <lineage>
        <taxon>Eukaryota</taxon>
        <taxon>Metazoa</taxon>
        <taxon>Ecdysozoa</taxon>
        <taxon>Nematoda</taxon>
        <taxon>Chromadorea</taxon>
        <taxon>Rhabditida</taxon>
        <taxon>Rhabditina</taxon>
        <taxon>Rhabditomorpha</taxon>
        <taxon>Rhabditoidea</taxon>
        <taxon>Rhabditidae</taxon>
        <taxon>Peloderinae</taxon>
        <taxon>Caenorhabditis</taxon>
    </lineage>
</organism>
<dbReference type="SUPFAM" id="SSF46785">
    <property type="entry name" value="Winged helix' DNA-binding domain"/>
    <property type="match status" value="1"/>
</dbReference>
<dbReference type="PANTHER" id="PTHR11829">
    <property type="entry name" value="FORKHEAD BOX PROTEIN"/>
    <property type="match status" value="1"/>
</dbReference>
<reference evidence="14" key="1">
    <citation type="submission" date="2010-08" db="EMBL/GenBank/DDBJ databases">
        <authorList>
            <consortium name="Caenorhabditis japonica Sequencing Consortium"/>
            <person name="Wilson R.K."/>
        </authorList>
    </citation>
    <scope>NUCLEOTIDE SEQUENCE [LARGE SCALE GENOMIC DNA]</scope>
    <source>
        <strain evidence="14">DF5081</strain>
    </source>
</reference>
<evidence type="ECO:0000313" key="14">
    <source>
        <dbReference type="Proteomes" id="UP000005237"/>
    </source>
</evidence>
<keyword evidence="5" id="KW-0804">Transcription</keyword>
<evidence type="ECO:0000256" key="9">
    <source>
        <dbReference type="ARBA" id="ARBA00077003"/>
    </source>
</evidence>
<name>A0A8R1EJ28_CAEJA</name>
<comment type="subcellular location">
    <subcellularLocation>
        <location evidence="1">Cytoplasm</location>
    </subcellularLocation>
    <subcellularLocation>
        <location evidence="10">Nucleus</location>
    </subcellularLocation>
</comment>
<dbReference type="Gene3D" id="1.10.10.10">
    <property type="entry name" value="Winged helix-like DNA-binding domain superfamily/Winged helix DNA-binding domain"/>
    <property type="match status" value="1"/>
</dbReference>
<evidence type="ECO:0000259" key="12">
    <source>
        <dbReference type="PROSITE" id="PS50039"/>
    </source>
</evidence>
<keyword evidence="6 10" id="KW-0539">Nucleus</keyword>
<dbReference type="InterPro" id="IPR050211">
    <property type="entry name" value="FOX_domain-containing"/>
</dbReference>
<reference evidence="13" key="2">
    <citation type="submission" date="2022-06" db="UniProtKB">
        <authorList>
            <consortium name="EnsemblMetazoa"/>
        </authorList>
    </citation>
    <scope>IDENTIFICATION</scope>
    <source>
        <strain evidence="13">DF5081</strain>
    </source>
</reference>
<dbReference type="PANTHER" id="PTHR11829:SF341">
    <property type="entry name" value="FORK-HEAD DOMAIN-CONTAINING PROTEIN"/>
    <property type="match status" value="1"/>
</dbReference>
<keyword evidence="2" id="KW-0963">Cytoplasm</keyword>
<evidence type="ECO:0000256" key="4">
    <source>
        <dbReference type="ARBA" id="ARBA00023125"/>
    </source>
</evidence>